<organism evidence="1 2">
    <name type="scientific">Volvox africanus</name>
    <dbReference type="NCBI Taxonomy" id="51714"/>
    <lineage>
        <taxon>Eukaryota</taxon>
        <taxon>Viridiplantae</taxon>
        <taxon>Chlorophyta</taxon>
        <taxon>core chlorophytes</taxon>
        <taxon>Chlorophyceae</taxon>
        <taxon>CS clade</taxon>
        <taxon>Chlamydomonadales</taxon>
        <taxon>Volvocaceae</taxon>
        <taxon>Volvox</taxon>
    </lineage>
</organism>
<dbReference type="AlphaFoldDB" id="A0A8J4F2E9"/>
<protein>
    <submittedName>
        <fullName evidence="1">Uncharacterized protein</fullName>
    </submittedName>
</protein>
<comment type="caution">
    <text evidence="1">The sequence shown here is derived from an EMBL/GenBank/DDBJ whole genome shotgun (WGS) entry which is preliminary data.</text>
</comment>
<evidence type="ECO:0000313" key="2">
    <source>
        <dbReference type="Proteomes" id="UP000747399"/>
    </source>
</evidence>
<dbReference type="EMBL" id="BNCO01000016">
    <property type="protein sequence ID" value="GIL53748.1"/>
    <property type="molecule type" value="Genomic_DNA"/>
</dbReference>
<proteinExistence type="predicted"/>
<keyword evidence="2" id="KW-1185">Reference proteome</keyword>
<gene>
    <name evidence="1" type="ORF">Vafri_9343</name>
</gene>
<feature type="non-terminal residue" evidence="1">
    <location>
        <position position="1"/>
    </location>
</feature>
<feature type="non-terminal residue" evidence="1">
    <location>
        <position position="115"/>
    </location>
</feature>
<dbReference type="Proteomes" id="UP000747399">
    <property type="component" value="Unassembled WGS sequence"/>
</dbReference>
<accession>A0A8J4F2E9</accession>
<evidence type="ECO:0000313" key="1">
    <source>
        <dbReference type="EMBL" id="GIL53748.1"/>
    </source>
</evidence>
<reference evidence="1" key="1">
    <citation type="journal article" date="2021" name="Proc. Natl. Acad. Sci. U.S.A.">
        <title>Three genomes in the algal genus Volvox reveal the fate of a haploid sex-determining region after a transition to homothallism.</title>
        <authorList>
            <person name="Yamamoto K."/>
            <person name="Hamaji T."/>
            <person name="Kawai-Toyooka H."/>
            <person name="Matsuzaki R."/>
            <person name="Takahashi F."/>
            <person name="Nishimura Y."/>
            <person name="Kawachi M."/>
            <person name="Noguchi H."/>
            <person name="Minakuchi Y."/>
            <person name="Umen J.G."/>
            <person name="Toyoda A."/>
            <person name="Nozaki H."/>
        </authorList>
    </citation>
    <scope>NUCLEOTIDE SEQUENCE</scope>
    <source>
        <strain evidence="1">NIES-3780</strain>
    </source>
</reference>
<sequence>VNVAALHDPLSWRPEPLRINTTSITHPPVHRIPDVIAGLKTFPCSQITFCLPGTPPLPLGPQHTHIYTHIHTYTHIYTHIHTYTHIYTHIHTYTHKQVPLPVLLPLPLAPRCSSP</sequence>
<name>A0A8J4F2E9_9CHLO</name>